<dbReference type="SUPFAM" id="SSF52540">
    <property type="entry name" value="P-loop containing nucleoside triphosphate hydrolases"/>
    <property type="match status" value="1"/>
</dbReference>
<dbReference type="GO" id="GO:0005524">
    <property type="term" value="F:ATP binding"/>
    <property type="evidence" value="ECO:0007669"/>
    <property type="project" value="UniProtKB-KW"/>
</dbReference>
<comment type="caution">
    <text evidence="6">The sequence shown here is derived from an EMBL/GenBank/DDBJ whole genome shotgun (WGS) entry which is preliminary data.</text>
</comment>
<dbReference type="Gene3D" id="3.40.50.300">
    <property type="entry name" value="P-loop containing nucleotide triphosphate hydrolases"/>
    <property type="match status" value="1"/>
</dbReference>
<accession>A0A401ZQV7</accession>
<dbReference type="PANTHER" id="PTHR43335">
    <property type="entry name" value="ABC TRANSPORTER, ATP-BINDING PROTEIN"/>
    <property type="match status" value="1"/>
</dbReference>
<organism evidence="6 7">
    <name type="scientific">Dictyobacter aurantiacus</name>
    <dbReference type="NCBI Taxonomy" id="1936993"/>
    <lineage>
        <taxon>Bacteria</taxon>
        <taxon>Bacillati</taxon>
        <taxon>Chloroflexota</taxon>
        <taxon>Ktedonobacteria</taxon>
        <taxon>Ktedonobacterales</taxon>
        <taxon>Dictyobacteraceae</taxon>
        <taxon>Dictyobacter</taxon>
    </lineage>
</organism>
<dbReference type="PROSITE" id="PS50893">
    <property type="entry name" value="ABC_TRANSPORTER_2"/>
    <property type="match status" value="1"/>
</dbReference>
<name>A0A401ZQV7_9CHLR</name>
<dbReference type="InterPro" id="IPR003439">
    <property type="entry name" value="ABC_transporter-like_ATP-bd"/>
</dbReference>
<evidence type="ECO:0000256" key="1">
    <source>
        <dbReference type="ARBA" id="ARBA00005417"/>
    </source>
</evidence>
<proteinExistence type="inferred from homology"/>
<evidence type="ECO:0000256" key="3">
    <source>
        <dbReference type="ARBA" id="ARBA00022741"/>
    </source>
</evidence>
<protein>
    <submittedName>
        <fullName evidence="6">ABC transporter ATP-binding protein</fullName>
    </submittedName>
</protein>
<gene>
    <name evidence="6" type="ORF">KDAU_64930</name>
</gene>
<keyword evidence="7" id="KW-1185">Reference proteome</keyword>
<comment type="similarity">
    <text evidence="1">Belongs to the ABC transporter superfamily.</text>
</comment>
<dbReference type="AlphaFoldDB" id="A0A401ZQV7"/>
<feature type="domain" description="ABC transporter" evidence="5">
    <location>
        <begin position="3"/>
        <end position="231"/>
    </location>
</feature>
<dbReference type="GO" id="GO:0016887">
    <property type="term" value="F:ATP hydrolysis activity"/>
    <property type="evidence" value="ECO:0007669"/>
    <property type="project" value="InterPro"/>
</dbReference>
<evidence type="ECO:0000256" key="2">
    <source>
        <dbReference type="ARBA" id="ARBA00022448"/>
    </source>
</evidence>
<dbReference type="SMART" id="SM00382">
    <property type="entry name" value="AAA"/>
    <property type="match status" value="1"/>
</dbReference>
<dbReference type="EMBL" id="BIFQ01000002">
    <property type="protein sequence ID" value="GCE09164.1"/>
    <property type="molecule type" value="Genomic_DNA"/>
</dbReference>
<keyword evidence="3" id="KW-0547">Nucleotide-binding</keyword>
<sequence>MELTIDHLSKQYGSQTALHDLSLRCVPGVLGLVGPNGAGKTSLMRMLATLLAPSAGTIRWNGQDIHAHGQALRQVLGYLPQDFGVYPEFTGRQFLRYLAAMKGLSSDQIKRRVDELLELVNLEEAADRKLPTYSGGMKQRVGIAQALLGDPELLIVDEPTAGLDPAERVRFRMLLASLTRQRIIILSTHIISDVEAVASRFVILQAGRVLRDTTPEALLAAAAGSVWSVIVDQATASRLQNSYQVSTMLSQMNGVALRLVSPTRPHEHAVVVDPNLEEAYLLTMSKQAVRA</sequence>
<evidence type="ECO:0000313" key="7">
    <source>
        <dbReference type="Proteomes" id="UP000287224"/>
    </source>
</evidence>
<dbReference type="InterPro" id="IPR017871">
    <property type="entry name" value="ABC_transporter-like_CS"/>
</dbReference>
<dbReference type="RefSeq" id="WP_126601592.1">
    <property type="nucleotide sequence ID" value="NZ_BIFQ01000002.1"/>
</dbReference>
<evidence type="ECO:0000259" key="5">
    <source>
        <dbReference type="PROSITE" id="PS50893"/>
    </source>
</evidence>
<dbReference type="CDD" id="cd03264">
    <property type="entry name" value="ABC_drug_resistance_like"/>
    <property type="match status" value="1"/>
</dbReference>
<dbReference type="Proteomes" id="UP000287224">
    <property type="component" value="Unassembled WGS sequence"/>
</dbReference>
<keyword evidence="2" id="KW-0813">Transport</keyword>
<dbReference type="Pfam" id="PF00005">
    <property type="entry name" value="ABC_tran"/>
    <property type="match status" value="1"/>
</dbReference>
<dbReference type="InterPro" id="IPR003593">
    <property type="entry name" value="AAA+_ATPase"/>
</dbReference>
<dbReference type="OrthoDB" id="9804819at2"/>
<keyword evidence="4 6" id="KW-0067">ATP-binding</keyword>
<reference evidence="7" key="1">
    <citation type="submission" date="2018-12" db="EMBL/GenBank/DDBJ databases">
        <title>Tengunoibacter tsumagoiensis gen. nov., sp. nov., Dictyobacter kobayashii sp. nov., D. alpinus sp. nov., and D. joshuensis sp. nov. and description of Dictyobacteraceae fam. nov. within the order Ktedonobacterales isolated from Tengu-no-mugimeshi.</title>
        <authorList>
            <person name="Wang C.M."/>
            <person name="Zheng Y."/>
            <person name="Sakai Y."/>
            <person name="Toyoda A."/>
            <person name="Minakuchi Y."/>
            <person name="Abe K."/>
            <person name="Yokota A."/>
            <person name="Yabe S."/>
        </authorList>
    </citation>
    <scope>NUCLEOTIDE SEQUENCE [LARGE SCALE GENOMIC DNA]</scope>
    <source>
        <strain evidence="7">S-27</strain>
    </source>
</reference>
<dbReference type="InterPro" id="IPR027417">
    <property type="entry name" value="P-loop_NTPase"/>
</dbReference>
<dbReference type="PROSITE" id="PS00211">
    <property type="entry name" value="ABC_TRANSPORTER_1"/>
    <property type="match status" value="1"/>
</dbReference>
<evidence type="ECO:0000256" key="4">
    <source>
        <dbReference type="ARBA" id="ARBA00022840"/>
    </source>
</evidence>
<evidence type="ECO:0000313" key="6">
    <source>
        <dbReference type="EMBL" id="GCE09164.1"/>
    </source>
</evidence>
<dbReference type="PANTHER" id="PTHR43335:SF2">
    <property type="entry name" value="ABC TRANSPORTER, ATP-BINDING PROTEIN"/>
    <property type="match status" value="1"/>
</dbReference>